<dbReference type="Pfam" id="PF00196">
    <property type="entry name" value="GerE"/>
    <property type="match status" value="1"/>
</dbReference>
<dbReference type="Pfam" id="PF00072">
    <property type="entry name" value="Response_reg"/>
    <property type="match status" value="1"/>
</dbReference>
<dbReference type="Gene3D" id="3.40.50.2300">
    <property type="match status" value="1"/>
</dbReference>
<dbReference type="InterPro" id="IPR000792">
    <property type="entry name" value="Tscrpt_reg_LuxR_C"/>
</dbReference>
<dbReference type="InterPro" id="IPR058245">
    <property type="entry name" value="NreC/VraR/RcsB-like_REC"/>
</dbReference>
<dbReference type="Proteomes" id="UP001454086">
    <property type="component" value="Unassembled WGS sequence"/>
</dbReference>
<keyword evidence="3" id="KW-0805">Transcription regulation</keyword>
<sequence>MIKAVIADDIQILRQGLKAILEQDDGIEVAGLAADGREAWQLCRKLKPDVVLMDMRMPQYDGSYGITRIKADFPDIRVLVLTTFDDRETVDAAVQGGADGYILKEMEDDKVIQSVKAVCAGIRVFGGSVFEGMRRQMALPGAKADLDLTPREMDIMRLVAQGMDNREIAAGLFLAEGTVRNNISRLLEKLKLKDRTQLAVFAVKNNLDV</sequence>
<evidence type="ECO:0000256" key="7">
    <source>
        <dbReference type="PROSITE-ProRule" id="PRU00169"/>
    </source>
</evidence>
<keyword evidence="5" id="KW-0804">Transcription</keyword>
<dbReference type="PROSITE" id="PS50043">
    <property type="entry name" value="HTH_LUXR_2"/>
    <property type="match status" value="1"/>
</dbReference>
<evidence type="ECO:0000313" key="10">
    <source>
        <dbReference type="EMBL" id="MEQ2428884.1"/>
    </source>
</evidence>
<evidence type="ECO:0000256" key="3">
    <source>
        <dbReference type="ARBA" id="ARBA00023015"/>
    </source>
</evidence>
<reference evidence="10 11" key="1">
    <citation type="submission" date="2024-03" db="EMBL/GenBank/DDBJ databases">
        <title>Human intestinal bacterial collection.</title>
        <authorList>
            <person name="Pauvert C."/>
            <person name="Hitch T.C.A."/>
            <person name="Clavel T."/>
        </authorList>
    </citation>
    <scope>NUCLEOTIDE SEQUENCE [LARGE SCALE GENOMIC DNA]</scope>
    <source>
        <strain evidence="10 11">CLA-SR-H021</strain>
    </source>
</reference>
<evidence type="ECO:0000313" key="11">
    <source>
        <dbReference type="Proteomes" id="UP001454086"/>
    </source>
</evidence>
<evidence type="ECO:0000256" key="1">
    <source>
        <dbReference type="ARBA" id="ARBA00018672"/>
    </source>
</evidence>
<feature type="domain" description="HTH luxR-type" evidence="8">
    <location>
        <begin position="141"/>
        <end position="206"/>
    </location>
</feature>
<protein>
    <recommendedName>
        <fullName evidence="1">Stage 0 sporulation protein A homolog</fullName>
    </recommendedName>
</protein>
<feature type="modified residue" description="4-aspartylphosphate" evidence="7">
    <location>
        <position position="54"/>
    </location>
</feature>
<dbReference type="RefSeq" id="WP_008718432.1">
    <property type="nucleotide sequence ID" value="NZ_JAJFDX010000001.1"/>
</dbReference>
<dbReference type="SUPFAM" id="SSF46894">
    <property type="entry name" value="C-terminal effector domain of the bipartite response regulators"/>
    <property type="match status" value="1"/>
</dbReference>
<dbReference type="PROSITE" id="PS00622">
    <property type="entry name" value="HTH_LUXR_1"/>
    <property type="match status" value="1"/>
</dbReference>
<keyword evidence="11" id="KW-1185">Reference proteome</keyword>
<comment type="caution">
    <text evidence="10">The sequence shown here is derived from an EMBL/GenBank/DDBJ whole genome shotgun (WGS) entry which is preliminary data.</text>
</comment>
<evidence type="ECO:0000256" key="4">
    <source>
        <dbReference type="ARBA" id="ARBA00023125"/>
    </source>
</evidence>
<evidence type="ECO:0000256" key="2">
    <source>
        <dbReference type="ARBA" id="ARBA00022553"/>
    </source>
</evidence>
<dbReference type="PROSITE" id="PS50110">
    <property type="entry name" value="RESPONSE_REGULATORY"/>
    <property type="match status" value="1"/>
</dbReference>
<dbReference type="PANTHER" id="PTHR43214:SF40">
    <property type="entry name" value="TRANSCRIPTIONAL REGULATORY PROTEIN LNRK"/>
    <property type="match status" value="1"/>
</dbReference>
<dbReference type="PRINTS" id="PR00038">
    <property type="entry name" value="HTHLUXR"/>
</dbReference>
<accession>A0ABV1DET5</accession>
<dbReference type="PANTHER" id="PTHR43214">
    <property type="entry name" value="TWO-COMPONENT RESPONSE REGULATOR"/>
    <property type="match status" value="1"/>
</dbReference>
<dbReference type="InterPro" id="IPR039420">
    <property type="entry name" value="WalR-like"/>
</dbReference>
<dbReference type="SUPFAM" id="SSF52172">
    <property type="entry name" value="CheY-like"/>
    <property type="match status" value="1"/>
</dbReference>
<proteinExistence type="predicted"/>
<dbReference type="SMART" id="SM00448">
    <property type="entry name" value="REC"/>
    <property type="match status" value="1"/>
</dbReference>
<name>A0ABV1DET5_9FIRM</name>
<evidence type="ECO:0000259" key="8">
    <source>
        <dbReference type="PROSITE" id="PS50043"/>
    </source>
</evidence>
<dbReference type="InterPro" id="IPR016032">
    <property type="entry name" value="Sig_transdc_resp-reg_C-effctor"/>
</dbReference>
<evidence type="ECO:0000256" key="5">
    <source>
        <dbReference type="ARBA" id="ARBA00023163"/>
    </source>
</evidence>
<comment type="function">
    <text evidence="6">May play the central regulatory role in sporulation. It may be an element of the effector pathway responsible for the activation of sporulation genes in response to nutritional stress. Spo0A may act in concert with spo0H (a sigma factor) to control the expression of some genes that are critical to the sporulation process.</text>
</comment>
<organism evidence="10 11">
    <name type="scientific">Enterocloster hominis</name>
    <name type="common">ex Hitch et al. 2024</name>
    <dbReference type="NCBI Taxonomy" id="1917870"/>
    <lineage>
        <taxon>Bacteria</taxon>
        <taxon>Bacillati</taxon>
        <taxon>Bacillota</taxon>
        <taxon>Clostridia</taxon>
        <taxon>Lachnospirales</taxon>
        <taxon>Lachnospiraceae</taxon>
        <taxon>Enterocloster</taxon>
    </lineage>
</organism>
<dbReference type="InterPro" id="IPR011006">
    <property type="entry name" value="CheY-like_superfamily"/>
</dbReference>
<keyword evidence="4" id="KW-0238">DNA-binding</keyword>
<keyword evidence="2 7" id="KW-0597">Phosphoprotein</keyword>
<gene>
    <name evidence="10" type="ORF">WMQ36_28375</name>
</gene>
<evidence type="ECO:0000256" key="6">
    <source>
        <dbReference type="ARBA" id="ARBA00024867"/>
    </source>
</evidence>
<dbReference type="CDD" id="cd06170">
    <property type="entry name" value="LuxR_C_like"/>
    <property type="match status" value="1"/>
</dbReference>
<dbReference type="EMBL" id="JBBMFM010000233">
    <property type="protein sequence ID" value="MEQ2428884.1"/>
    <property type="molecule type" value="Genomic_DNA"/>
</dbReference>
<evidence type="ECO:0000259" key="9">
    <source>
        <dbReference type="PROSITE" id="PS50110"/>
    </source>
</evidence>
<dbReference type="CDD" id="cd17535">
    <property type="entry name" value="REC_NarL-like"/>
    <property type="match status" value="1"/>
</dbReference>
<dbReference type="InterPro" id="IPR001789">
    <property type="entry name" value="Sig_transdc_resp-reg_receiver"/>
</dbReference>
<dbReference type="SMART" id="SM00421">
    <property type="entry name" value="HTH_LUXR"/>
    <property type="match status" value="1"/>
</dbReference>
<feature type="domain" description="Response regulatory" evidence="9">
    <location>
        <begin position="3"/>
        <end position="119"/>
    </location>
</feature>